<keyword evidence="6 13" id="KW-0560">Oxidoreductase</keyword>
<reference evidence="16 17" key="1">
    <citation type="submission" date="2021-10" db="EMBL/GenBank/DDBJ databases">
        <title>Lutispora strain m25 sp. nov., a thermophilic, non-spore-forming bacterium isolated from a lab-scale methanogenic bioreactor digesting anaerobic sludge.</title>
        <authorList>
            <person name="El Houari A."/>
            <person name="Mcdonald J."/>
        </authorList>
    </citation>
    <scope>NUCLEOTIDE SEQUENCE [LARGE SCALE GENOMIC DNA]</scope>
    <source>
        <strain evidence="17">m25</strain>
    </source>
</reference>
<dbReference type="HAMAP" id="MF_00102">
    <property type="entry name" value="DapB"/>
    <property type="match status" value="1"/>
</dbReference>
<dbReference type="Proteomes" id="UP001651880">
    <property type="component" value="Unassembled WGS sequence"/>
</dbReference>
<feature type="domain" description="Dihydrodipicolinate reductase C-terminal" evidence="15">
    <location>
        <begin position="129"/>
        <end position="263"/>
    </location>
</feature>
<comment type="function">
    <text evidence="13">Catalyzes the conversion of 4-hydroxy-tetrahydrodipicolinate (HTPA) to tetrahydrodipicolinate.</text>
</comment>
<dbReference type="InterPro" id="IPR036291">
    <property type="entry name" value="NAD(P)-bd_dom_sf"/>
</dbReference>
<name>A0ABT1NDW8_9FIRM</name>
<evidence type="ECO:0000256" key="13">
    <source>
        <dbReference type="HAMAP-Rule" id="MF_00102"/>
    </source>
</evidence>
<protein>
    <recommendedName>
        <fullName evidence="10 13">4-hydroxy-tetrahydrodipicolinate reductase</fullName>
        <shortName evidence="13">HTPA reductase</shortName>
        <ecNumber evidence="10 13">1.17.1.8</ecNumber>
    </recommendedName>
</protein>
<evidence type="ECO:0000313" key="16">
    <source>
        <dbReference type="EMBL" id="MCQ1529452.1"/>
    </source>
</evidence>
<evidence type="ECO:0000256" key="3">
    <source>
        <dbReference type="ARBA" id="ARBA00022605"/>
    </source>
</evidence>
<dbReference type="InterPro" id="IPR023940">
    <property type="entry name" value="DHDPR_bac"/>
</dbReference>
<dbReference type="Gene3D" id="3.30.360.10">
    <property type="entry name" value="Dihydrodipicolinate Reductase, domain 2"/>
    <property type="match status" value="1"/>
</dbReference>
<comment type="subcellular location">
    <subcellularLocation>
        <location evidence="13">Cytoplasm</location>
    </subcellularLocation>
</comment>
<keyword evidence="4 13" id="KW-0521">NADP</keyword>
<comment type="pathway">
    <text evidence="9 13">Amino-acid biosynthesis; L-lysine biosynthesis via DAP pathway; (S)-tetrahydrodipicolinate from L-aspartate: step 4/4.</text>
</comment>
<keyword evidence="5 13" id="KW-0220">Diaminopimelate biosynthesis</keyword>
<comment type="catalytic activity">
    <reaction evidence="11 13">
        <text>(S)-2,3,4,5-tetrahydrodipicolinate + NADP(+) + H2O = (2S,4S)-4-hydroxy-2,3,4,5-tetrahydrodipicolinate + NADPH + H(+)</text>
        <dbReference type="Rhea" id="RHEA:35331"/>
        <dbReference type="ChEBI" id="CHEBI:15377"/>
        <dbReference type="ChEBI" id="CHEBI:15378"/>
        <dbReference type="ChEBI" id="CHEBI:16845"/>
        <dbReference type="ChEBI" id="CHEBI:57783"/>
        <dbReference type="ChEBI" id="CHEBI:58349"/>
        <dbReference type="ChEBI" id="CHEBI:67139"/>
        <dbReference type="EC" id="1.17.1.8"/>
    </reaction>
</comment>
<feature type="binding site" evidence="13">
    <location>
        <begin position="165"/>
        <end position="166"/>
    </location>
    <ligand>
        <name>(S)-2,3,4,5-tetrahydrodipicolinate</name>
        <dbReference type="ChEBI" id="CHEBI:16845"/>
    </ligand>
</feature>
<evidence type="ECO:0000256" key="6">
    <source>
        <dbReference type="ARBA" id="ARBA00023002"/>
    </source>
</evidence>
<dbReference type="PANTHER" id="PTHR20836">
    <property type="entry name" value="DIHYDRODIPICOLINATE REDUCTASE"/>
    <property type="match status" value="1"/>
</dbReference>
<evidence type="ECO:0000256" key="4">
    <source>
        <dbReference type="ARBA" id="ARBA00022857"/>
    </source>
</evidence>
<feature type="domain" description="Dihydrodipicolinate reductase N-terminal" evidence="14">
    <location>
        <begin position="1"/>
        <end position="124"/>
    </location>
</feature>
<dbReference type="SUPFAM" id="SSF51735">
    <property type="entry name" value="NAD(P)-binding Rossmann-fold domains"/>
    <property type="match status" value="1"/>
</dbReference>
<feature type="binding site" evidence="13">
    <location>
        <begin position="7"/>
        <end position="12"/>
    </location>
    <ligand>
        <name>NAD(+)</name>
        <dbReference type="ChEBI" id="CHEBI:57540"/>
    </ligand>
</feature>
<comment type="caution">
    <text evidence="13">Lacks conserved residue(s) required for the propagation of feature annotation.</text>
</comment>
<evidence type="ECO:0000256" key="9">
    <source>
        <dbReference type="ARBA" id="ARBA00037922"/>
    </source>
</evidence>
<comment type="similarity">
    <text evidence="1 13">Belongs to the DapB family.</text>
</comment>
<dbReference type="EMBL" id="JAJEKE010000005">
    <property type="protein sequence ID" value="MCQ1529452.1"/>
    <property type="molecule type" value="Genomic_DNA"/>
</dbReference>
<keyword evidence="7 13" id="KW-0520">NAD</keyword>
<feature type="active site" description="Proton donor" evidence="13">
    <location>
        <position position="159"/>
    </location>
</feature>
<evidence type="ECO:0000256" key="7">
    <source>
        <dbReference type="ARBA" id="ARBA00023027"/>
    </source>
</evidence>
<evidence type="ECO:0000256" key="5">
    <source>
        <dbReference type="ARBA" id="ARBA00022915"/>
    </source>
</evidence>
<evidence type="ECO:0000256" key="10">
    <source>
        <dbReference type="ARBA" id="ARBA00038983"/>
    </source>
</evidence>
<dbReference type="Pfam" id="PF01113">
    <property type="entry name" value="DapB_N"/>
    <property type="match status" value="1"/>
</dbReference>
<comment type="caution">
    <text evidence="16">The sequence shown here is derived from an EMBL/GenBank/DDBJ whole genome shotgun (WGS) entry which is preliminary data.</text>
</comment>
<feature type="active site" description="Proton donor/acceptor" evidence="13">
    <location>
        <position position="155"/>
    </location>
</feature>
<dbReference type="Gene3D" id="3.40.50.720">
    <property type="entry name" value="NAD(P)-binding Rossmann-like Domain"/>
    <property type="match status" value="1"/>
</dbReference>
<keyword evidence="2 13" id="KW-0963">Cytoplasm</keyword>
<feature type="binding site" evidence="13">
    <location>
        <begin position="122"/>
        <end position="125"/>
    </location>
    <ligand>
        <name>NAD(+)</name>
        <dbReference type="ChEBI" id="CHEBI:57540"/>
    </ligand>
</feature>
<organism evidence="16 17">
    <name type="scientific">Lutispora saccharofermentans</name>
    <dbReference type="NCBI Taxonomy" id="3024236"/>
    <lineage>
        <taxon>Bacteria</taxon>
        <taxon>Bacillati</taxon>
        <taxon>Bacillota</taxon>
        <taxon>Clostridia</taxon>
        <taxon>Lutisporales</taxon>
        <taxon>Lutisporaceae</taxon>
        <taxon>Lutispora</taxon>
    </lineage>
</organism>
<dbReference type="InterPro" id="IPR022663">
    <property type="entry name" value="DapB_C"/>
</dbReference>
<evidence type="ECO:0000259" key="15">
    <source>
        <dbReference type="Pfam" id="PF05173"/>
    </source>
</evidence>
<dbReference type="PIRSF" id="PIRSF000161">
    <property type="entry name" value="DHPR"/>
    <property type="match status" value="1"/>
</dbReference>
<dbReference type="NCBIfam" id="TIGR00036">
    <property type="entry name" value="dapB"/>
    <property type="match status" value="1"/>
</dbReference>
<keyword evidence="17" id="KW-1185">Reference proteome</keyword>
<dbReference type="SUPFAM" id="SSF55347">
    <property type="entry name" value="Glyceraldehyde-3-phosphate dehydrogenase-like, C-terminal domain"/>
    <property type="match status" value="1"/>
</dbReference>
<dbReference type="CDD" id="cd02274">
    <property type="entry name" value="DHDPR_N"/>
    <property type="match status" value="1"/>
</dbReference>
<dbReference type="PANTHER" id="PTHR20836:SF0">
    <property type="entry name" value="4-HYDROXY-TETRAHYDRODIPICOLINATE REDUCTASE 1, CHLOROPLASTIC-RELATED"/>
    <property type="match status" value="1"/>
</dbReference>
<comment type="catalytic activity">
    <reaction evidence="12 13">
        <text>(S)-2,3,4,5-tetrahydrodipicolinate + NAD(+) + H2O = (2S,4S)-4-hydroxy-2,3,4,5-tetrahydrodipicolinate + NADH + H(+)</text>
        <dbReference type="Rhea" id="RHEA:35323"/>
        <dbReference type="ChEBI" id="CHEBI:15377"/>
        <dbReference type="ChEBI" id="CHEBI:15378"/>
        <dbReference type="ChEBI" id="CHEBI:16845"/>
        <dbReference type="ChEBI" id="CHEBI:57540"/>
        <dbReference type="ChEBI" id="CHEBI:57945"/>
        <dbReference type="ChEBI" id="CHEBI:67139"/>
        <dbReference type="EC" id="1.17.1.8"/>
    </reaction>
</comment>
<dbReference type="InterPro" id="IPR000846">
    <property type="entry name" value="DapB_N"/>
</dbReference>
<feature type="binding site" evidence="13">
    <location>
        <begin position="98"/>
        <end position="100"/>
    </location>
    <ligand>
        <name>NAD(+)</name>
        <dbReference type="ChEBI" id="CHEBI:57540"/>
    </ligand>
</feature>
<evidence type="ECO:0000313" key="17">
    <source>
        <dbReference type="Proteomes" id="UP001651880"/>
    </source>
</evidence>
<sequence length="266" mass="28929">MNILIAGPRGKMGSLITRIASKRADMKIVAGVAPKGRNYIGQDIGMAVGTGERLNAFVSDDINSIIDQCDVIIDYTTTEFSMEVMEAALKANKAVVCGTTGFSEEQFCRIEEVSKHIPVLYAANTSRVVNLMYKLLELAAKTIGNVSDIEIIEMHDKHKKDAPSGTSLEMGQVIAEALDQELKDIAVFGREGRGDRVSGSIGYHSLRAGDISSSHTVMFGLMGERLEITHHAYNWECFAQGACEAAAFLYCKEPGLYTVKDVLGIK</sequence>
<gene>
    <name evidence="13 16" type="primary">dapB</name>
    <name evidence="16" type="ORF">LJD61_07775</name>
</gene>
<comment type="subunit">
    <text evidence="13">Homotetramer.</text>
</comment>
<proteinExistence type="inferred from homology"/>
<evidence type="ECO:0000256" key="1">
    <source>
        <dbReference type="ARBA" id="ARBA00006642"/>
    </source>
</evidence>
<evidence type="ECO:0000256" key="12">
    <source>
        <dbReference type="ARBA" id="ARBA00049396"/>
    </source>
</evidence>
<dbReference type="InterPro" id="IPR022664">
    <property type="entry name" value="DapB_N_CS"/>
</dbReference>
<dbReference type="Pfam" id="PF05173">
    <property type="entry name" value="DapB_C"/>
    <property type="match status" value="1"/>
</dbReference>
<comment type="caution">
    <text evidence="13">Was originally thought to be a dihydrodipicolinate reductase (DHDPR), catalyzing the conversion of dihydrodipicolinate to tetrahydrodipicolinate. However, it was shown in E.coli that the substrate of the enzymatic reaction is not dihydrodipicolinate (DHDP) but in fact (2S,4S)-4-hydroxy-2,3,4,5-tetrahydrodipicolinic acid (HTPA), the product released by the DapA-catalyzed reaction.</text>
</comment>
<keyword evidence="8 13" id="KW-0457">Lysine biosynthesis</keyword>
<feature type="binding site" evidence="13">
    <location>
        <position position="52"/>
    </location>
    <ligand>
        <name>NAD(+)</name>
        <dbReference type="ChEBI" id="CHEBI:57540"/>
    </ligand>
</feature>
<evidence type="ECO:0000259" key="14">
    <source>
        <dbReference type="Pfam" id="PF01113"/>
    </source>
</evidence>
<dbReference type="GO" id="GO:0008839">
    <property type="term" value="F:4-hydroxy-tetrahydrodipicolinate reductase"/>
    <property type="evidence" value="ECO:0007669"/>
    <property type="project" value="UniProtKB-EC"/>
</dbReference>
<dbReference type="RefSeq" id="WP_255226970.1">
    <property type="nucleotide sequence ID" value="NZ_JAJEKE010000005.1"/>
</dbReference>
<feature type="binding site" evidence="13">
    <location>
        <position position="53"/>
    </location>
    <ligand>
        <name>NADP(+)</name>
        <dbReference type="ChEBI" id="CHEBI:58349"/>
    </ligand>
</feature>
<dbReference type="PROSITE" id="PS01298">
    <property type="entry name" value="DAPB"/>
    <property type="match status" value="1"/>
</dbReference>
<keyword evidence="3 13" id="KW-0028">Amino-acid biosynthesis</keyword>
<accession>A0ABT1NDW8</accession>
<evidence type="ECO:0000256" key="2">
    <source>
        <dbReference type="ARBA" id="ARBA00022490"/>
    </source>
</evidence>
<evidence type="ECO:0000256" key="8">
    <source>
        <dbReference type="ARBA" id="ARBA00023154"/>
    </source>
</evidence>
<evidence type="ECO:0000256" key="11">
    <source>
        <dbReference type="ARBA" id="ARBA00049080"/>
    </source>
</evidence>
<dbReference type="EC" id="1.17.1.8" evidence="10 13"/>